<evidence type="ECO:0000256" key="1">
    <source>
        <dbReference type="ARBA" id="ARBA00006110"/>
    </source>
</evidence>
<dbReference type="Gramene" id="Pp3c10_24110V3.4">
    <property type="protein sequence ID" value="Pp3c10_24110V3.4"/>
    <property type="gene ID" value="Pp3c10_24110"/>
</dbReference>
<dbReference type="EnsemblPlants" id="Pp3c10_24110V3.3">
    <property type="protein sequence ID" value="Pp3c10_24110V3.3"/>
    <property type="gene ID" value="Pp3c10_24110"/>
</dbReference>
<evidence type="ECO:0000313" key="5">
    <source>
        <dbReference type="EMBL" id="PNR47193.1"/>
    </source>
</evidence>
<evidence type="ECO:0000313" key="7">
    <source>
        <dbReference type="Proteomes" id="UP000006727"/>
    </source>
</evidence>
<dbReference type="PANTHER" id="PTHR13191">
    <property type="entry name" value="RIBOSOMAL RNA PROCESSING PROTEIN 7-RELATED"/>
    <property type="match status" value="1"/>
</dbReference>
<keyword evidence="2" id="KW-0175">Coiled coil</keyword>
<dbReference type="GO" id="GO:0032545">
    <property type="term" value="C:CURI complex"/>
    <property type="evidence" value="ECO:0000318"/>
    <property type="project" value="GO_Central"/>
</dbReference>
<dbReference type="AlphaFoldDB" id="A9RW61"/>
<proteinExistence type="inferred from homology"/>
<dbReference type="EnsemblPlants" id="Pp3c10_24110V3.1">
    <property type="protein sequence ID" value="Pp3c10_24110V3.1"/>
    <property type="gene ID" value="Pp3c10_24110"/>
</dbReference>
<name>A9RW61_PHYPA</name>
<dbReference type="Pfam" id="PF12923">
    <property type="entry name" value="RRP7"/>
    <property type="match status" value="1"/>
</dbReference>
<dbReference type="InterPro" id="IPR040446">
    <property type="entry name" value="RRP7"/>
</dbReference>
<feature type="domain" description="Ribosomal RNA-processing protein 7 C-terminal" evidence="4">
    <location>
        <begin position="58"/>
        <end position="182"/>
    </location>
</feature>
<dbReference type="RefSeq" id="XP_024386104.1">
    <property type="nucleotide sequence ID" value="XM_024530336.2"/>
</dbReference>
<reference evidence="6" key="3">
    <citation type="submission" date="2020-12" db="UniProtKB">
        <authorList>
            <consortium name="EnsemblPlants"/>
        </authorList>
    </citation>
    <scope>IDENTIFICATION</scope>
</reference>
<dbReference type="eggNOG" id="KOG4008">
    <property type="taxonomic scope" value="Eukaryota"/>
</dbReference>
<dbReference type="InterPro" id="IPR024326">
    <property type="entry name" value="RRP7_C"/>
</dbReference>
<dbReference type="Gene3D" id="6.10.250.1770">
    <property type="match status" value="1"/>
</dbReference>
<sequence length="182" mass="20495">MGKKAKKKAVAPPSTAAENGHVAGNGSSAAVYKDVAPDSTTPNFELRGMQKWISNYKSKRPGVEVLQRQIDQWMADYDARELQAKKDREAADAEDGWTVVVAKTGRKKTTDDSGIAVGAVSAEAAEDRGNKKRKKKENSALDFYRFQRHEARRNELLELQQRFEEDKKRVARLKAARKFRPF</sequence>
<dbReference type="KEGG" id="ppp:112287398"/>
<dbReference type="GO" id="GO:0006364">
    <property type="term" value="P:rRNA processing"/>
    <property type="evidence" value="ECO:0000318"/>
    <property type="project" value="GO_Central"/>
</dbReference>
<keyword evidence="7" id="KW-1185">Reference proteome</keyword>
<dbReference type="Gramene" id="Pp3c10_24110V3.1">
    <property type="protein sequence ID" value="Pp3c10_24110V3.1"/>
    <property type="gene ID" value="Pp3c10_24110"/>
</dbReference>
<organism evidence="5">
    <name type="scientific">Physcomitrium patens</name>
    <name type="common">Spreading-leaved earth moss</name>
    <name type="synonym">Physcomitrella patens</name>
    <dbReference type="NCBI Taxonomy" id="3218"/>
    <lineage>
        <taxon>Eukaryota</taxon>
        <taxon>Viridiplantae</taxon>
        <taxon>Streptophyta</taxon>
        <taxon>Embryophyta</taxon>
        <taxon>Bryophyta</taxon>
        <taxon>Bryophytina</taxon>
        <taxon>Bryopsida</taxon>
        <taxon>Funariidae</taxon>
        <taxon>Funariales</taxon>
        <taxon>Funariaceae</taxon>
        <taxon>Physcomitrium</taxon>
    </lineage>
</organism>
<reference evidence="5 7" key="2">
    <citation type="journal article" date="2018" name="Plant J.">
        <title>The Physcomitrella patens chromosome-scale assembly reveals moss genome structure and evolution.</title>
        <authorList>
            <person name="Lang D."/>
            <person name="Ullrich K.K."/>
            <person name="Murat F."/>
            <person name="Fuchs J."/>
            <person name="Jenkins J."/>
            <person name="Haas F.B."/>
            <person name="Piednoel M."/>
            <person name="Gundlach H."/>
            <person name="Van Bel M."/>
            <person name="Meyberg R."/>
            <person name="Vives C."/>
            <person name="Morata J."/>
            <person name="Symeonidi A."/>
            <person name="Hiss M."/>
            <person name="Muchero W."/>
            <person name="Kamisugi Y."/>
            <person name="Saleh O."/>
            <person name="Blanc G."/>
            <person name="Decker E.L."/>
            <person name="van Gessel N."/>
            <person name="Grimwood J."/>
            <person name="Hayes R.D."/>
            <person name="Graham S.W."/>
            <person name="Gunter L.E."/>
            <person name="McDaniel S.F."/>
            <person name="Hoernstein S.N.W."/>
            <person name="Larsson A."/>
            <person name="Li F.W."/>
            <person name="Perroud P.F."/>
            <person name="Phillips J."/>
            <person name="Ranjan P."/>
            <person name="Rokshar D.S."/>
            <person name="Rothfels C.J."/>
            <person name="Schneider L."/>
            <person name="Shu S."/>
            <person name="Stevenson D.W."/>
            <person name="Thummler F."/>
            <person name="Tillich M."/>
            <person name="Villarreal Aguilar J.C."/>
            <person name="Widiez T."/>
            <person name="Wong G.K."/>
            <person name="Wymore A."/>
            <person name="Zhang Y."/>
            <person name="Zimmer A.D."/>
            <person name="Quatrano R.S."/>
            <person name="Mayer K.F.X."/>
            <person name="Goodstein D."/>
            <person name="Casacuberta J.M."/>
            <person name="Vandepoele K."/>
            <person name="Reski R."/>
            <person name="Cuming A.C."/>
            <person name="Tuskan G.A."/>
            <person name="Maumus F."/>
            <person name="Salse J."/>
            <person name="Schmutz J."/>
            <person name="Rensing S.A."/>
        </authorList>
    </citation>
    <scope>NUCLEOTIDE SEQUENCE [LARGE SCALE GENOMIC DNA]</scope>
    <source>
        <strain evidence="6 7">cv. Gransden 2004</strain>
    </source>
</reference>
<feature type="region of interest" description="Disordered" evidence="3">
    <location>
        <begin position="1"/>
        <end position="25"/>
    </location>
</feature>
<dbReference type="GeneID" id="112287398"/>
<dbReference type="GO" id="GO:0000028">
    <property type="term" value="P:ribosomal small subunit assembly"/>
    <property type="evidence" value="ECO:0000318"/>
    <property type="project" value="GO_Central"/>
</dbReference>
<evidence type="ECO:0000313" key="6">
    <source>
        <dbReference type="EnsemblPlants" id="Pp3c10_24110V3.1"/>
    </source>
</evidence>
<dbReference type="Gramene" id="Pp3c10_24110V3.3">
    <property type="protein sequence ID" value="Pp3c10_24110V3.3"/>
    <property type="gene ID" value="Pp3c10_24110"/>
</dbReference>
<evidence type="ECO:0000259" key="4">
    <source>
        <dbReference type="Pfam" id="PF12923"/>
    </source>
</evidence>
<protein>
    <recommendedName>
        <fullName evidence="4">Ribosomal RNA-processing protein 7 C-terminal domain-containing protein</fullName>
    </recommendedName>
</protein>
<feature type="coiled-coil region" evidence="2">
    <location>
        <begin position="146"/>
        <end position="176"/>
    </location>
</feature>
<dbReference type="PaxDb" id="3218-PP1S32_97V6.1"/>
<dbReference type="EMBL" id="ABEU02000010">
    <property type="protein sequence ID" value="PNR47193.1"/>
    <property type="molecule type" value="Genomic_DNA"/>
</dbReference>
<dbReference type="GO" id="GO:0034456">
    <property type="term" value="C:UTP-C complex"/>
    <property type="evidence" value="ECO:0000318"/>
    <property type="project" value="GO_Central"/>
</dbReference>
<comment type="similarity">
    <text evidence="1">Belongs to the RRP7 family.</text>
</comment>
<dbReference type="EnsemblPlants" id="Pp3c10_24110V3.4">
    <property type="protein sequence ID" value="Pp3c10_24110V3.4"/>
    <property type="gene ID" value="Pp3c10_24110"/>
</dbReference>
<evidence type="ECO:0000256" key="3">
    <source>
        <dbReference type="SAM" id="MobiDB-lite"/>
    </source>
</evidence>
<dbReference type="CDD" id="cd12951">
    <property type="entry name" value="RRP7_Rrp7A"/>
    <property type="match status" value="1"/>
</dbReference>
<dbReference type="OMA" id="NCIKDSK"/>
<dbReference type="Gramene" id="Pp3c10_24110V3.2">
    <property type="protein sequence ID" value="Pp3c10_24110V3.2"/>
    <property type="gene ID" value="Pp3c10_24110"/>
</dbReference>
<dbReference type="HOGENOM" id="CLU_124108_0_0_1"/>
<dbReference type="OrthoDB" id="5390at2759"/>
<gene>
    <name evidence="6" type="primary">LOC112287398</name>
    <name evidence="5" type="ORF">PHYPA_014313</name>
</gene>
<dbReference type="EnsemblPlants" id="Pp3c10_24110V3.2">
    <property type="protein sequence ID" value="Pp3c10_24110V3.2"/>
    <property type="gene ID" value="Pp3c10_24110"/>
</dbReference>
<accession>A9RW61</accession>
<dbReference type="PANTHER" id="PTHR13191:SF0">
    <property type="entry name" value="RIBOSOMAL RNA-PROCESSING PROTEIN 7 HOMOLOG A-RELATED"/>
    <property type="match status" value="1"/>
</dbReference>
<dbReference type="Proteomes" id="UP000006727">
    <property type="component" value="Chromosome 10"/>
</dbReference>
<dbReference type="STRING" id="3218.A9RW61"/>
<evidence type="ECO:0000256" key="2">
    <source>
        <dbReference type="SAM" id="Coils"/>
    </source>
</evidence>
<reference evidence="5 7" key="1">
    <citation type="journal article" date="2008" name="Science">
        <title>The Physcomitrella genome reveals evolutionary insights into the conquest of land by plants.</title>
        <authorList>
            <person name="Rensing S."/>
            <person name="Lang D."/>
            <person name="Zimmer A."/>
            <person name="Terry A."/>
            <person name="Salamov A."/>
            <person name="Shapiro H."/>
            <person name="Nishiyama T."/>
            <person name="Perroud P.-F."/>
            <person name="Lindquist E."/>
            <person name="Kamisugi Y."/>
            <person name="Tanahashi T."/>
            <person name="Sakakibara K."/>
            <person name="Fujita T."/>
            <person name="Oishi K."/>
            <person name="Shin-I T."/>
            <person name="Kuroki Y."/>
            <person name="Toyoda A."/>
            <person name="Suzuki Y."/>
            <person name="Hashimoto A."/>
            <person name="Yamaguchi K."/>
            <person name="Sugano A."/>
            <person name="Kohara Y."/>
            <person name="Fujiyama A."/>
            <person name="Anterola A."/>
            <person name="Aoki S."/>
            <person name="Ashton N."/>
            <person name="Barbazuk W.B."/>
            <person name="Barker E."/>
            <person name="Bennetzen J."/>
            <person name="Bezanilla M."/>
            <person name="Blankenship R."/>
            <person name="Cho S.H."/>
            <person name="Dutcher S."/>
            <person name="Estelle M."/>
            <person name="Fawcett J.A."/>
            <person name="Gundlach H."/>
            <person name="Hanada K."/>
            <person name="Heyl A."/>
            <person name="Hicks K.A."/>
            <person name="Hugh J."/>
            <person name="Lohr M."/>
            <person name="Mayer K."/>
            <person name="Melkozernov A."/>
            <person name="Murata T."/>
            <person name="Nelson D."/>
            <person name="Pils B."/>
            <person name="Prigge M."/>
            <person name="Reiss B."/>
            <person name="Renner T."/>
            <person name="Rombauts S."/>
            <person name="Rushton P."/>
            <person name="Sanderfoot A."/>
            <person name="Schween G."/>
            <person name="Shiu S.-H."/>
            <person name="Stueber K."/>
            <person name="Theodoulou F.L."/>
            <person name="Tu H."/>
            <person name="Van de Peer Y."/>
            <person name="Verrier P.J."/>
            <person name="Waters E."/>
            <person name="Wood A."/>
            <person name="Yang L."/>
            <person name="Cove D."/>
            <person name="Cuming A."/>
            <person name="Hasebe M."/>
            <person name="Lucas S."/>
            <person name="Mishler D.B."/>
            <person name="Reski R."/>
            <person name="Grigoriev I."/>
            <person name="Quatrano R.S."/>
            <person name="Boore J.L."/>
        </authorList>
    </citation>
    <scope>NUCLEOTIDE SEQUENCE [LARGE SCALE GENOMIC DNA]</scope>
    <source>
        <strain evidence="6 7">cv. Gransden 2004</strain>
    </source>
</reference>
<dbReference type="RefSeq" id="XP_073392643.1">
    <property type="nucleotide sequence ID" value="XM_073536542.1"/>
</dbReference>